<feature type="domain" description="RRM" evidence="3">
    <location>
        <begin position="415"/>
        <end position="486"/>
    </location>
</feature>
<dbReference type="EMBL" id="JBHFEH010000008">
    <property type="protein sequence ID" value="KAL2056328.1"/>
    <property type="molecule type" value="Genomic_DNA"/>
</dbReference>
<name>A0ABR4BFN0_9LECA</name>
<dbReference type="PROSITE" id="PS50102">
    <property type="entry name" value="RRM"/>
    <property type="match status" value="1"/>
</dbReference>
<dbReference type="SUPFAM" id="SSF54928">
    <property type="entry name" value="RNA-binding domain, RBD"/>
    <property type="match status" value="1"/>
</dbReference>
<feature type="region of interest" description="Disordered" evidence="2">
    <location>
        <begin position="788"/>
        <end position="885"/>
    </location>
</feature>
<feature type="compositionally biased region" description="Pro residues" evidence="2">
    <location>
        <begin position="265"/>
        <end position="275"/>
    </location>
</feature>
<evidence type="ECO:0000259" key="3">
    <source>
        <dbReference type="PROSITE" id="PS50102"/>
    </source>
</evidence>
<gene>
    <name evidence="4" type="ORF">ABVK25_003351</name>
</gene>
<feature type="region of interest" description="Disordered" evidence="2">
    <location>
        <begin position="238"/>
        <end position="385"/>
    </location>
</feature>
<feature type="compositionally biased region" description="Pro residues" evidence="2">
    <location>
        <begin position="723"/>
        <end position="737"/>
    </location>
</feature>
<feature type="compositionally biased region" description="Low complexity" evidence="2">
    <location>
        <begin position="789"/>
        <end position="802"/>
    </location>
</feature>
<feature type="compositionally biased region" description="Basic and acidic residues" evidence="2">
    <location>
        <begin position="560"/>
        <end position="575"/>
    </location>
</feature>
<dbReference type="InterPro" id="IPR052600">
    <property type="entry name" value="Nuc_rcpt_coact/corep"/>
</dbReference>
<feature type="compositionally biased region" description="Polar residues" evidence="2">
    <location>
        <begin position="134"/>
        <end position="161"/>
    </location>
</feature>
<feature type="region of interest" description="Disordered" evidence="2">
    <location>
        <begin position="720"/>
        <end position="770"/>
    </location>
</feature>
<feature type="region of interest" description="Disordered" evidence="2">
    <location>
        <begin position="173"/>
        <end position="207"/>
    </location>
</feature>
<organism evidence="4 5">
    <name type="scientific">Lepraria finkii</name>
    <dbReference type="NCBI Taxonomy" id="1340010"/>
    <lineage>
        <taxon>Eukaryota</taxon>
        <taxon>Fungi</taxon>
        <taxon>Dikarya</taxon>
        <taxon>Ascomycota</taxon>
        <taxon>Pezizomycotina</taxon>
        <taxon>Lecanoromycetes</taxon>
        <taxon>OSLEUM clade</taxon>
        <taxon>Lecanoromycetidae</taxon>
        <taxon>Lecanorales</taxon>
        <taxon>Lecanorineae</taxon>
        <taxon>Stereocaulaceae</taxon>
        <taxon>Lepraria</taxon>
    </lineage>
</organism>
<feature type="compositionally biased region" description="Low complexity" evidence="2">
    <location>
        <begin position="824"/>
        <end position="842"/>
    </location>
</feature>
<sequence length="885" mass="97185">MTSSPLPEAPHFRGKTLTPESPVPMHIPEPQNIPVLKNQTDETFNLMSTYMAKTPASQSSQIALLDAHQHYDTMNIPQHAETLGSESKDVGDGSREDADDRCARYFALARTEASEQQQETNNLQNYLPSRLPASASQGAHESLSTYKQSALPPLSSNQNQDPNAAIQVTTNFSEDPQDTSVSQGPETVAARLPGKPDIHNQSSDANVNGEDVNYQALLDNLSPSTSTAPAAENITSITTAAPSGTPNALSPSSAQPPIGTFPVPTGLPPRPPPQEKPAIHPNYTPGEDIRSYHNPPAQNSNAPPSYNPQPNNSQPPQQGYIHNNGVAPNGLPPPPPATFQQLLSKPNQSQRSPQLPQYRPRDNHGRNGGRQAPAAYQGEDEHPRRPDAERLFEEFLHDEAIYVAEGTWDRFPQGSRLFVGNLFTEKVTKRDIFYVFCKYGRLAQISMKSAYGFVQFHDAKSCFQALQGEQGVEIRGRKIHLEISKPQMNTRNAVATAAGNSLRAGYNKISRSPDYGLGGFGRGMNQRPSIDRGVGPNNFDRRTRDDYRPIRSPSPRGFRGRHDFRGRERTPDKYFRGRSRSPYGGGGGYRSRSPTLQNTDDEATLPIPRRNPRDVPDVQIILVDEVDRTFVGYIQQSFRGRGLRCDVLQMPRVSLEAVLKRQIVEGVQAVLQILRKSQVTGKIPLRVYSRNAGIDNVRFDEYADLDASVAAEVVVRAKSTHNAPPPAPMPTQYPPNPAYGQPQYPQQPPHMAPQPNQQPQQGGAPSNLSNLITSLDGQALQKLLGAMSQTPQTPTNPQQFPQPHAPPPQRGPSQDLASLLHSVAGQQQQPAQQGYQYGQQPQNTYTAPAPNPAFPNNQGVPPLHQQPAGQQSVQDMLAQLAKYRQ</sequence>
<feature type="compositionally biased region" description="Basic and acidic residues" evidence="2">
    <location>
        <begin position="539"/>
        <end position="549"/>
    </location>
</feature>
<feature type="compositionally biased region" description="Low complexity" evidence="2">
    <location>
        <begin position="294"/>
        <end position="318"/>
    </location>
</feature>
<dbReference type="Pfam" id="PF00076">
    <property type="entry name" value="RRM_1"/>
    <property type="match status" value="1"/>
</dbReference>
<proteinExistence type="predicted"/>
<dbReference type="PANTHER" id="PTHR23295:SF6">
    <property type="entry name" value="NEOSIN, ISOFORM A"/>
    <property type="match status" value="1"/>
</dbReference>
<keyword evidence="1" id="KW-0694">RNA-binding</keyword>
<feature type="compositionally biased region" description="Polar residues" evidence="2">
    <location>
        <begin position="338"/>
        <end position="355"/>
    </location>
</feature>
<feature type="compositionally biased region" description="Low complexity" evidence="2">
    <location>
        <begin position="753"/>
        <end position="765"/>
    </location>
</feature>
<dbReference type="Gene3D" id="3.30.70.330">
    <property type="match status" value="1"/>
</dbReference>
<feature type="region of interest" description="Disordered" evidence="2">
    <location>
        <begin position="1"/>
        <end position="23"/>
    </location>
</feature>
<dbReference type="Proteomes" id="UP001590951">
    <property type="component" value="Unassembled WGS sequence"/>
</dbReference>
<accession>A0ABR4BFN0</accession>
<keyword evidence="5" id="KW-1185">Reference proteome</keyword>
<dbReference type="PANTHER" id="PTHR23295">
    <property type="entry name" value="NUCLEAR RECEPTOR COACTIVATOR 5-RELATED"/>
    <property type="match status" value="1"/>
</dbReference>
<dbReference type="InterPro" id="IPR012677">
    <property type="entry name" value="Nucleotide-bd_a/b_plait_sf"/>
</dbReference>
<evidence type="ECO:0000256" key="1">
    <source>
        <dbReference type="PROSITE-ProRule" id="PRU00176"/>
    </source>
</evidence>
<evidence type="ECO:0000313" key="4">
    <source>
        <dbReference type="EMBL" id="KAL2056328.1"/>
    </source>
</evidence>
<feature type="region of interest" description="Disordered" evidence="2">
    <location>
        <begin position="128"/>
        <end position="161"/>
    </location>
</feature>
<evidence type="ECO:0000313" key="5">
    <source>
        <dbReference type="Proteomes" id="UP001590951"/>
    </source>
</evidence>
<protein>
    <recommendedName>
        <fullName evidence="3">RRM domain-containing protein</fullName>
    </recommendedName>
</protein>
<evidence type="ECO:0000256" key="2">
    <source>
        <dbReference type="SAM" id="MobiDB-lite"/>
    </source>
</evidence>
<dbReference type="InterPro" id="IPR035979">
    <property type="entry name" value="RBD_domain_sf"/>
</dbReference>
<comment type="caution">
    <text evidence="4">The sequence shown here is derived from an EMBL/GenBank/DDBJ whole genome shotgun (WGS) entry which is preliminary data.</text>
</comment>
<feature type="compositionally biased region" description="Polar residues" evidence="2">
    <location>
        <begin position="238"/>
        <end position="255"/>
    </location>
</feature>
<feature type="compositionally biased region" description="Polar residues" evidence="2">
    <location>
        <begin position="173"/>
        <end position="185"/>
    </location>
</feature>
<reference evidence="4 5" key="1">
    <citation type="submission" date="2024-09" db="EMBL/GenBank/DDBJ databases">
        <title>Rethinking Asexuality: The Enigmatic Case of Functional Sexual Genes in Lepraria (Stereocaulaceae).</title>
        <authorList>
            <person name="Doellman M."/>
            <person name="Sun Y."/>
            <person name="Barcenas-Pena A."/>
            <person name="Lumbsch H.T."/>
            <person name="Grewe F."/>
        </authorList>
    </citation>
    <scope>NUCLEOTIDE SEQUENCE [LARGE SCALE GENOMIC DNA]</scope>
    <source>
        <strain evidence="4 5">Grewe 0041</strain>
    </source>
</reference>
<dbReference type="SMART" id="SM00360">
    <property type="entry name" value="RRM"/>
    <property type="match status" value="1"/>
</dbReference>
<feature type="region of interest" description="Disordered" evidence="2">
    <location>
        <begin position="517"/>
        <end position="611"/>
    </location>
</feature>
<dbReference type="InterPro" id="IPR000504">
    <property type="entry name" value="RRM_dom"/>
</dbReference>